<sequence>MNEFMHCQYVEGGRKYPRFDCYGLVLAVREKLGMPALPDYGAVRKGSAMHAAAVKHIPDCKPCKPQPGAIVLCWRLGIVQHIAVVIEADQQLRVLEINPGKNTTHSSIGAFERKYTRVEYYL</sequence>
<dbReference type="InterPro" id="IPR038765">
    <property type="entry name" value="Papain-like_cys_pep_sf"/>
</dbReference>
<dbReference type="Proteomes" id="UP001476583">
    <property type="component" value="Chromosome"/>
</dbReference>
<dbReference type="EMBL" id="CP148074">
    <property type="protein sequence ID" value="WXL23910.1"/>
    <property type="molecule type" value="Genomic_DNA"/>
</dbReference>
<organism evidence="1 2">
    <name type="scientific">Ectopseudomonas mendocina</name>
    <name type="common">Pseudomonas mendocina</name>
    <dbReference type="NCBI Taxonomy" id="300"/>
    <lineage>
        <taxon>Bacteria</taxon>
        <taxon>Pseudomonadati</taxon>
        <taxon>Pseudomonadota</taxon>
        <taxon>Gammaproteobacteria</taxon>
        <taxon>Pseudomonadales</taxon>
        <taxon>Pseudomonadaceae</taxon>
        <taxon>Ectopseudomonas</taxon>
    </lineage>
</organism>
<dbReference type="Gene3D" id="3.90.1720.10">
    <property type="entry name" value="endopeptidase domain like (from Nostoc punctiforme)"/>
    <property type="match status" value="1"/>
</dbReference>
<accession>A0ABZ2RA62</accession>
<keyword evidence="2" id="KW-1185">Reference proteome</keyword>
<evidence type="ECO:0000313" key="1">
    <source>
        <dbReference type="EMBL" id="WXL23910.1"/>
    </source>
</evidence>
<name>A0ABZ2RA62_ECTME</name>
<evidence type="ECO:0000313" key="2">
    <source>
        <dbReference type="Proteomes" id="UP001476583"/>
    </source>
</evidence>
<gene>
    <name evidence="1" type="ORF">WG219_11140</name>
</gene>
<dbReference type="SUPFAM" id="SSF54001">
    <property type="entry name" value="Cysteine proteinases"/>
    <property type="match status" value="1"/>
</dbReference>
<protein>
    <submittedName>
        <fullName evidence="1">Nitrite transporter</fullName>
    </submittedName>
</protein>
<proteinExistence type="predicted"/>
<reference evidence="1 2" key="1">
    <citation type="submission" date="2024-03" db="EMBL/GenBank/DDBJ databases">
        <title>Complete genome of BD2.</title>
        <authorList>
            <person name="Cao G."/>
        </authorList>
    </citation>
    <scope>NUCLEOTIDE SEQUENCE [LARGE SCALE GENOMIC DNA]</scope>
    <source>
        <strain evidence="1 2">BD2</strain>
    </source>
</reference>